<comment type="subcellular location">
    <subcellularLocation>
        <location evidence="1">Endoplasmic reticulum membrane</location>
        <topology evidence="1">Multi-pass membrane protein</topology>
    </subcellularLocation>
</comment>
<dbReference type="GO" id="GO:0072546">
    <property type="term" value="C:EMC complex"/>
    <property type="evidence" value="ECO:0007669"/>
    <property type="project" value="InterPro"/>
</dbReference>
<dbReference type="EMBL" id="SGPM01000103">
    <property type="protein sequence ID" value="THH29884.1"/>
    <property type="molecule type" value="Genomic_DNA"/>
</dbReference>
<dbReference type="GO" id="GO:0034975">
    <property type="term" value="P:protein folding in endoplasmic reticulum"/>
    <property type="evidence" value="ECO:0007669"/>
    <property type="project" value="TreeGrafter"/>
</dbReference>
<dbReference type="GO" id="GO:0000045">
    <property type="term" value="P:autophagosome assembly"/>
    <property type="evidence" value="ECO:0007669"/>
    <property type="project" value="TreeGrafter"/>
</dbReference>
<evidence type="ECO:0000313" key="9">
    <source>
        <dbReference type="EMBL" id="THH29884.1"/>
    </source>
</evidence>
<evidence type="ECO:0000256" key="7">
    <source>
        <dbReference type="ARBA" id="ARBA00023136"/>
    </source>
</evidence>
<keyword evidence="6 8" id="KW-1133">Transmembrane helix</keyword>
<feature type="transmembrane region" description="Helical" evidence="8">
    <location>
        <begin position="94"/>
        <end position="111"/>
    </location>
</feature>
<keyword evidence="7 8" id="KW-0472">Membrane</keyword>
<keyword evidence="10" id="KW-1185">Reference proteome</keyword>
<dbReference type="AlphaFoldDB" id="A0A4S4MUA5"/>
<organism evidence="9 10">
    <name type="scientific">Antrodiella citrinella</name>
    <dbReference type="NCBI Taxonomy" id="2447956"/>
    <lineage>
        <taxon>Eukaryota</taxon>
        <taxon>Fungi</taxon>
        <taxon>Dikarya</taxon>
        <taxon>Basidiomycota</taxon>
        <taxon>Agaricomycotina</taxon>
        <taxon>Agaricomycetes</taxon>
        <taxon>Polyporales</taxon>
        <taxon>Steccherinaceae</taxon>
        <taxon>Antrodiella</taxon>
    </lineage>
</organism>
<evidence type="ECO:0000256" key="1">
    <source>
        <dbReference type="ARBA" id="ARBA00004477"/>
    </source>
</evidence>
<dbReference type="OrthoDB" id="16510at2759"/>
<feature type="transmembrane region" description="Helical" evidence="8">
    <location>
        <begin position="50"/>
        <end position="69"/>
    </location>
</feature>
<gene>
    <name evidence="9" type="ORF">EUX98_g4313</name>
</gene>
<name>A0A4S4MUA5_9APHY</name>
<evidence type="ECO:0000256" key="2">
    <source>
        <dbReference type="ARBA" id="ARBA00009436"/>
    </source>
</evidence>
<evidence type="ECO:0000256" key="4">
    <source>
        <dbReference type="ARBA" id="ARBA00022692"/>
    </source>
</evidence>
<evidence type="ECO:0000256" key="6">
    <source>
        <dbReference type="ARBA" id="ARBA00022989"/>
    </source>
</evidence>
<proteinExistence type="inferred from homology"/>
<dbReference type="PANTHER" id="PTHR20994:SF0">
    <property type="entry name" value="ER MEMBRANE PROTEIN COMPLEX SUBUNIT 6"/>
    <property type="match status" value="1"/>
</dbReference>
<keyword evidence="5" id="KW-0256">Endoplasmic reticulum</keyword>
<comment type="caution">
    <text evidence="9">The sequence shown here is derived from an EMBL/GenBank/DDBJ whole genome shotgun (WGS) entry which is preliminary data.</text>
</comment>
<dbReference type="PANTHER" id="PTHR20994">
    <property type="entry name" value="ER MEMBRANE PROTEIN COMPLEX SUBUNIT 6"/>
    <property type="match status" value="1"/>
</dbReference>
<comment type="similarity">
    <text evidence="2">Belongs to the EMC6 family.</text>
</comment>
<dbReference type="Pfam" id="PF07019">
    <property type="entry name" value="EMC6"/>
    <property type="match status" value="1"/>
</dbReference>
<dbReference type="Proteomes" id="UP000308730">
    <property type="component" value="Unassembled WGS sequence"/>
</dbReference>
<accession>A0A4S4MUA5</accession>
<sequence>MATPTPTNEQATQLLFPPNVQYNANHLSTIKFLAACYAGAAAGVLGVQNFFGFGIFVGATLVMGGCLWLKCGRKPGKYVQGGVVEMLNPGQENLFSFLLAWTLFYGIVHVYD</sequence>
<protein>
    <recommendedName>
        <fullName evidence="3">ER membrane protein complex subunit 6</fullName>
    </recommendedName>
</protein>
<dbReference type="InterPro" id="IPR029008">
    <property type="entry name" value="EMC6-like"/>
</dbReference>
<evidence type="ECO:0000256" key="3">
    <source>
        <dbReference type="ARBA" id="ARBA00020827"/>
    </source>
</evidence>
<evidence type="ECO:0000313" key="10">
    <source>
        <dbReference type="Proteomes" id="UP000308730"/>
    </source>
</evidence>
<evidence type="ECO:0000256" key="5">
    <source>
        <dbReference type="ARBA" id="ARBA00022824"/>
    </source>
</evidence>
<dbReference type="InterPro" id="IPR008504">
    <property type="entry name" value="Emc6"/>
</dbReference>
<evidence type="ECO:0000256" key="8">
    <source>
        <dbReference type="SAM" id="Phobius"/>
    </source>
</evidence>
<keyword evidence="4 8" id="KW-0812">Transmembrane</keyword>
<reference evidence="9 10" key="1">
    <citation type="submission" date="2019-02" db="EMBL/GenBank/DDBJ databases">
        <title>Genome sequencing of the rare red list fungi Antrodiella citrinella (Flaviporus citrinellus).</title>
        <authorList>
            <person name="Buettner E."/>
            <person name="Kellner H."/>
        </authorList>
    </citation>
    <scope>NUCLEOTIDE SEQUENCE [LARGE SCALE GENOMIC DNA]</scope>
    <source>
        <strain evidence="9 10">DSM 108506</strain>
    </source>
</reference>